<proteinExistence type="predicted"/>
<evidence type="ECO:0000313" key="2">
    <source>
        <dbReference type="Proteomes" id="UP001107961"/>
    </source>
</evidence>
<dbReference type="InterPro" id="IPR012933">
    <property type="entry name" value="HicA_mRNA_interferase"/>
</dbReference>
<dbReference type="Proteomes" id="UP001107961">
    <property type="component" value="Unassembled WGS sequence"/>
</dbReference>
<dbReference type="EMBL" id="JAJVKT010000020">
    <property type="protein sequence ID" value="MCE7510043.1"/>
    <property type="molecule type" value="Genomic_DNA"/>
</dbReference>
<dbReference type="Pfam" id="PF07927">
    <property type="entry name" value="HicA_toxin"/>
    <property type="match status" value="1"/>
</dbReference>
<accession>A0A9Q3ZDR4</accession>
<dbReference type="GO" id="GO:0003729">
    <property type="term" value="F:mRNA binding"/>
    <property type="evidence" value="ECO:0007669"/>
    <property type="project" value="InterPro"/>
</dbReference>
<organism evidence="1 2">
    <name type="scientific">Alloalcanivorax xenomutans</name>
    <dbReference type="NCBI Taxonomy" id="1094342"/>
    <lineage>
        <taxon>Bacteria</taxon>
        <taxon>Pseudomonadati</taxon>
        <taxon>Pseudomonadota</taxon>
        <taxon>Gammaproteobacteria</taxon>
        <taxon>Oceanospirillales</taxon>
        <taxon>Alcanivoracaceae</taxon>
        <taxon>Alloalcanivorax</taxon>
    </lineage>
</organism>
<evidence type="ECO:0000313" key="1">
    <source>
        <dbReference type="EMBL" id="MCE7510043.1"/>
    </source>
</evidence>
<sequence length="84" mass="9380">MNSKQRGTLKAIYSSPTPKSLEWKQIESLLMALGARTIEGNGSRVRFELNGVIGTFHRPHPDKEAKPYQVRDARAFLEQAGVTP</sequence>
<protein>
    <submittedName>
        <fullName evidence="1">Type II toxin-antitoxin system HicA family toxin</fullName>
    </submittedName>
</protein>
<reference evidence="1" key="1">
    <citation type="submission" date="2022-01" db="EMBL/GenBank/DDBJ databases">
        <authorList>
            <person name="Karlyshev A.V."/>
            <person name="Jaspars M."/>
        </authorList>
    </citation>
    <scope>NUCLEOTIDE SEQUENCE</scope>
    <source>
        <strain evidence="1">AGSA3-2</strain>
    </source>
</reference>
<comment type="caution">
    <text evidence="1">The sequence shown here is derived from an EMBL/GenBank/DDBJ whole genome shotgun (WGS) entry which is preliminary data.</text>
</comment>
<name>A0A9Q3ZDR4_9GAMM</name>
<dbReference type="AlphaFoldDB" id="A0A9Q3ZDR4"/>
<dbReference type="RefSeq" id="WP_080531428.1">
    <property type="nucleotide sequence ID" value="NZ_CP012331.1"/>
</dbReference>
<keyword evidence="2" id="KW-1185">Reference proteome</keyword>
<gene>
    <name evidence="1" type="ORF">LZG35_15505</name>
</gene>
<dbReference type="KEGG" id="axe:P40_16680"/>